<dbReference type="PANTHER" id="PTHR37294:SF1">
    <property type="entry name" value="3'-5' EXORIBONUCLEASE YHAM"/>
    <property type="match status" value="1"/>
</dbReference>
<evidence type="ECO:0000313" key="4">
    <source>
        <dbReference type="EMBL" id="TNJ27772.1"/>
    </source>
</evidence>
<dbReference type="EMBL" id="VDLU01000003">
    <property type="protein sequence ID" value="TNJ27772.1"/>
    <property type="molecule type" value="Genomic_DNA"/>
</dbReference>
<dbReference type="GO" id="GO:0016787">
    <property type="term" value="F:hydrolase activity"/>
    <property type="evidence" value="ECO:0007669"/>
    <property type="project" value="UniProtKB-KW"/>
</dbReference>
<dbReference type="InterPro" id="IPR012340">
    <property type="entry name" value="NA-bd_OB-fold"/>
</dbReference>
<dbReference type="Proteomes" id="UP000315496">
    <property type="component" value="Chromosome 3"/>
</dbReference>
<dbReference type="VEuPathDB" id="GiardiaDB:GMRT_10122"/>
<accession>A0A4Z1SPM4</accession>
<evidence type="ECO:0000259" key="3">
    <source>
        <dbReference type="Pfam" id="PF08646"/>
    </source>
</evidence>
<organism evidence="4 5">
    <name type="scientific">Giardia muris</name>
    <dbReference type="NCBI Taxonomy" id="5742"/>
    <lineage>
        <taxon>Eukaryota</taxon>
        <taxon>Metamonada</taxon>
        <taxon>Diplomonadida</taxon>
        <taxon>Hexamitidae</taxon>
        <taxon>Giardiinae</taxon>
        <taxon>Giardia</taxon>
    </lineage>
</organism>
<proteinExistence type="predicted"/>
<evidence type="ECO:0000256" key="1">
    <source>
        <dbReference type="ARBA" id="ARBA00022801"/>
    </source>
</evidence>
<reference evidence="4 5" key="1">
    <citation type="submission" date="2019-05" db="EMBL/GenBank/DDBJ databases">
        <title>The compact genome of Giardia muris reveals important steps in the evolution of intestinal protozoan parasites.</title>
        <authorList>
            <person name="Xu F."/>
            <person name="Jimenez-Gonzalez A."/>
            <person name="Einarsson E."/>
            <person name="Astvaldsson A."/>
            <person name="Peirasmaki D."/>
            <person name="Eckmann L."/>
            <person name="Andersson J.O."/>
            <person name="Svard S.G."/>
            <person name="Jerlstrom-Hultqvist J."/>
        </authorList>
    </citation>
    <scope>NUCLEOTIDE SEQUENCE [LARGE SCALE GENOMIC DNA]</scope>
    <source>
        <strain evidence="4 5">Roberts-Thomson</strain>
    </source>
</reference>
<sequence>MSKKPPTPISELVDYGSHAIKGRVVTRKDLMLTKAGKPWFTFVLDDDTGDIKVDCFENANDFSAQVAVGAIIRLDGALVRSKTANDRQYDTSRSDFKVSMNKNTVITLLATADQAPAPNVTRLISTAISGRSMISDAKNAVSHLGGSGGDSSTHICNLLGGVVSVKSFHSPADAARPWERLELTIVDQSDSIRISFWTSNLGPLLEPRGLTLDTVEGALMGKVVCISRVSIRNRDKFGIQASANSSTKAFIEEELNSVDDARIYKTFLAWWQSPEGRAAATSLAMTTPGSPQREDMSGGRWISTPLMSLGGHASGDVIHVLVSVVLDRNFEQATYQGCSNCKRALKDSVSCLNCPDSTARHYWRIGANISDHTYHARVSIFDPYASEIMNMPADDFVALPEQEREQLLQVVFEADFGLRVTTTDDGRERMNIIGMRQKPPYGTIFDQLVRDLTAYHHEREMLH</sequence>
<dbReference type="PANTHER" id="PTHR37294">
    <property type="entry name" value="3'-5' EXORIBONUCLEASE YHAM"/>
    <property type="match status" value="1"/>
</dbReference>
<keyword evidence="5" id="KW-1185">Reference proteome</keyword>
<comment type="caution">
    <text evidence="4">The sequence shown here is derived from an EMBL/GenBank/DDBJ whole genome shotgun (WGS) entry which is preliminary data.</text>
</comment>
<dbReference type="Pfam" id="PF08646">
    <property type="entry name" value="Rep_fac-A_C"/>
    <property type="match status" value="1"/>
</dbReference>
<feature type="domain" description="OB" evidence="2">
    <location>
        <begin position="20"/>
        <end position="84"/>
    </location>
</feature>
<name>A0A4Z1SPM4_GIAMU</name>
<dbReference type="Gene3D" id="2.40.50.140">
    <property type="entry name" value="Nucleic acid-binding proteins"/>
    <property type="match status" value="3"/>
</dbReference>
<dbReference type="OrthoDB" id="1751331at2759"/>
<evidence type="ECO:0000313" key="5">
    <source>
        <dbReference type="Proteomes" id="UP000315496"/>
    </source>
</evidence>
<dbReference type="GO" id="GO:0003676">
    <property type="term" value="F:nucleic acid binding"/>
    <property type="evidence" value="ECO:0007669"/>
    <property type="project" value="InterPro"/>
</dbReference>
<gene>
    <name evidence="4" type="ORF">GMRT_10122</name>
</gene>
<dbReference type="InterPro" id="IPR013955">
    <property type="entry name" value="Rep_factor-A_C"/>
</dbReference>
<dbReference type="SUPFAM" id="SSF50249">
    <property type="entry name" value="Nucleic acid-binding proteins"/>
    <property type="match status" value="2"/>
</dbReference>
<dbReference type="Pfam" id="PF01336">
    <property type="entry name" value="tRNA_anti-codon"/>
    <property type="match status" value="1"/>
</dbReference>
<dbReference type="InterPro" id="IPR004365">
    <property type="entry name" value="NA-bd_OB_tRNA"/>
</dbReference>
<dbReference type="AlphaFoldDB" id="A0A4Z1SPM4"/>
<protein>
    <submittedName>
        <fullName evidence="4">Putative replication factor-a protein</fullName>
    </submittedName>
</protein>
<feature type="domain" description="Replication factor A C-terminal" evidence="3">
    <location>
        <begin position="329"/>
        <end position="415"/>
    </location>
</feature>
<dbReference type="InterPro" id="IPR050798">
    <property type="entry name" value="YhaM_exoribonuc/phosphodiest"/>
</dbReference>
<evidence type="ECO:0000259" key="2">
    <source>
        <dbReference type="Pfam" id="PF01336"/>
    </source>
</evidence>
<keyword evidence="1" id="KW-0378">Hydrolase</keyword>